<reference evidence="1 2" key="1">
    <citation type="journal article" date="2013" name="Genome Announc.">
        <title>Draft Genome Sequence of the Methanotrophic Gammaproteobacterium Methyloglobulus morosus DSM 22980 Strain KoM1.</title>
        <authorList>
            <person name="Poehlein A."/>
            <person name="Deutzmann J.S."/>
            <person name="Daniel R."/>
            <person name="Simeonova D.D."/>
        </authorList>
    </citation>
    <scope>NUCLEOTIDE SEQUENCE [LARGE SCALE GENOMIC DNA]</scope>
    <source>
        <strain evidence="1 2">KoM1</strain>
    </source>
</reference>
<dbReference type="OrthoDB" id="6956076at2"/>
<sequence length="183" mass="22072">MEITADHITAFATVIGVALVLKQLSNDSKWKKTETAKSLIKEMMDDSRARNARRMIDWTYGRLFDINQNDNGKTEPFPISRQEIYEALDKLGVESSDPLDSKTIFVRDCFDRFFYFMGVFEHYIFRKLVDFEDVRYPMEYYVKYLKSSNPNQQDYDESHFKYFEKYITRYNYKYAQDFINRFE</sequence>
<gene>
    <name evidence="1" type="ORF">MGMO_107c00050</name>
</gene>
<dbReference type="Proteomes" id="UP000017842">
    <property type="component" value="Unassembled WGS sequence"/>
</dbReference>
<name>V5BTY4_9GAMM</name>
<keyword evidence="2" id="KW-1185">Reference proteome</keyword>
<dbReference type="eggNOG" id="ENOG5033HIA">
    <property type="taxonomic scope" value="Bacteria"/>
</dbReference>
<dbReference type="EMBL" id="AYLO01000102">
    <property type="protein sequence ID" value="ESS71329.1"/>
    <property type="molecule type" value="Genomic_DNA"/>
</dbReference>
<comment type="caution">
    <text evidence="1">The sequence shown here is derived from an EMBL/GenBank/DDBJ whole genome shotgun (WGS) entry which is preliminary data.</text>
</comment>
<organism evidence="1 2">
    <name type="scientific">Methyloglobulus morosus KoM1</name>
    <dbReference type="NCBI Taxonomy" id="1116472"/>
    <lineage>
        <taxon>Bacteria</taxon>
        <taxon>Pseudomonadati</taxon>
        <taxon>Pseudomonadota</taxon>
        <taxon>Gammaproteobacteria</taxon>
        <taxon>Methylococcales</taxon>
        <taxon>Methylococcaceae</taxon>
        <taxon>Methyloglobulus</taxon>
    </lineage>
</organism>
<dbReference type="RefSeq" id="WP_023495605.1">
    <property type="nucleotide sequence ID" value="NZ_AYLO01000102.1"/>
</dbReference>
<accession>V5BTY4</accession>
<evidence type="ECO:0000313" key="1">
    <source>
        <dbReference type="EMBL" id="ESS71329.1"/>
    </source>
</evidence>
<protein>
    <submittedName>
        <fullName evidence="1">Uncharacterized protein</fullName>
    </submittedName>
</protein>
<evidence type="ECO:0000313" key="2">
    <source>
        <dbReference type="Proteomes" id="UP000017842"/>
    </source>
</evidence>
<dbReference type="AlphaFoldDB" id="V5BTY4"/>
<proteinExistence type="predicted"/>
<dbReference type="STRING" id="1116472.MGMO_107c00050"/>